<dbReference type="EMBL" id="JBFXLU010000174">
    <property type="protein sequence ID" value="KAL2836679.1"/>
    <property type="molecule type" value="Genomic_DNA"/>
</dbReference>
<feature type="transmembrane region" description="Helical" evidence="1">
    <location>
        <begin position="78"/>
        <end position="98"/>
    </location>
</feature>
<evidence type="ECO:0000313" key="3">
    <source>
        <dbReference type="Proteomes" id="UP001610446"/>
    </source>
</evidence>
<evidence type="ECO:0000256" key="1">
    <source>
        <dbReference type="SAM" id="Phobius"/>
    </source>
</evidence>
<feature type="transmembrane region" description="Helical" evidence="1">
    <location>
        <begin position="52"/>
        <end position="71"/>
    </location>
</feature>
<name>A0ABR4J9E2_9EURO</name>
<keyword evidence="3" id="KW-1185">Reference proteome</keyword>
<accession>A0ABR4J9E2</accession>
<proteinExistence type="predicted"/>
<evidence type="ECO:0000313" key="2">
    <source>
        <dbReference type="EMBL" id="KAL2836679.1"/>
    </source>
</evidence>
<gene>
    <name evidence="2" type="ORF">BJY01DRAFT_53772</name>
</gene>
<organism evidence="2 3">
    <name type="scientific">Aspergillus pseudoustus</name>
    <dbReference type="NCBI Taxonomy" id="1810923"/>
    <lineage>
        <taxon>Eukaryota</taxon>
        <taxon>Fungi</taxon>
        <taxon>Dikarya</taxon>
        <taxon>Ascomycota</taxon>
        <taxon>Pezizomycotina</taxon>
        <taxon>Eurotiomycetes</taxon>
        <taxon>Eurotiomycetidae</taxon>
        <taxon>Eurotiales</taxon>
        <taxon>Aspergillaceae</taxon>
        <taxon>Aspergillus</taxon>
        <taxon>Aspergillus subgen. Nidulantes</taxon>
    </lineage>
</organism>
<protein>
    <submittedName>
        <fullName evidence="2">Uncharacterized protein</fullName>
    </submittedName>
</protein>
<keyword evidence="1" id="KW-1133">Transmembrane helix</keyword>
<keyword evidence="1" id="KW-0812">Transmembrane</keyword>
<dbReference type="Proteomes" id="UP001610446">
    <property type="component" value="Unassembled WGS sequence"/>
</dbReference>
<reference evidence="2 3" key="1">
    <citation type="submission" date="2024-07" db="EMBL/GenBank/DDBJ databases">
        <title>Section-level genome sequencing and comparative genomics of Aspergillus sections Usti and Cavernicolus.</title>
        <authorList>
            <consortium name="Lawrence Berkeley National Laboratory"/>
            <person name="Nybo J.L."/>
            <person name="Vesth T.C."/>
            <person name="Theobald S."/>
            <person name="Frisvad J.C."/>
            <person name="Larsen T.O."/>
            <person name="Kjaerboelling I."/>
            <person name="Rothschild-Mancinelli K."/>
            <person name="Lyhne E.K."/>
            <person name="Kogle M.E."/>
            <person name="Barry K."/>
            <person name="Clum A."/>
            <person name="Na H."/>
            <person name="Ledsgaard L."/>
            <person name="Lin J."/>
            <person name="Lipzen A."/>
            <person name="Kuo A."/>
            <person name="Riley R."/>
            <person name="Mondo S."/>
            <person name="Labutti K."/>
            <person name="Haridas S."/>
            <person name="Pangalinan J."/>
            <person name="Salamov A.A."/>
            <person name="Simmons B.A."/>
            <person name="Magnuson J.K."/>
            <person name="Chen J."/>
            <person name="Drula E."/>
            <person name="Henrissat B."/>
            <person name="Wiebenga A."/>
            <person name="Lubbers R.J."/>
            <person name="Gomes A.C."/>
            <person name="Makela M.R."/>
            <person name="Stajich J."/>
            <person name="Grigoriev I.V."/>
            <person name="Mortensen U.H."/>
            <person name="De Vries R.P."/>
            <person name="Baker S.E."/>
            <person name="Andersen M.R."/>
        </authorList>
    </citation>
    <scope>NUCLEOTIDE SEQUENCE [LARGE SCALE GENOMIC DNA]</scope>
    <source>
        <strain evidence="2 3">CBS 123904</strain>
    </source>
</reference>
<sequence length="159" mass="18009">MASRHPSGLAFIVRRFRQTNLGVSCGVLNWVRRGAIGAFKTWLSLHLPRESFLTLQVFLSFFLSFSNFIALRPAVGYAGLKSLLLATFYPLYLFYFQLTQPTFSPLPPNRLYTLCSLALGLILLYAAHESMILIFTYNYVFGSSFEGRGGIFFVCADYM</sequence>
<keyword evidence="1" id="KW-0472">Membrane</keyword>
<comment type="caution">
    <text evidence="2">The sequence shown here is derived from an EMBL/GenBank/DDBJ whole genome shotgun (WGS) entry which is preliminary data.</text>
</comment>